<accession>C0EG41</accession>
<dbReference type="HOGENOM" id="CLU_3024033_0_0_9"/>
<comment type="caution">
    <text evidence="1">The sequence shown here is derived from an EMBL/GenBank/DDBJ whole genome shotgun (WGS) entry which is preliminary data.</text>
</comment>
<organism evidence="1 2">
    <name type="scientific">[Clostridium] methylpentosum DSM 5476</name>
    <dbReference type="NCBI Taxonomy" id="537013"/>
    <lineage>
        <taxon>Bacteria</taxon>
        <taxon>Bacillati</taxon>
        <taxon>Bacillota</taxon>
        <taxon>Clostridia</taxon>
        <taxon>Eubacteriales</taxon>
        <taxon>Oscillospiraceae</taxon>
        <taxon>Oscillospiraceae incertae sedis</taxon>
    </lineage>
</organism>
<protein>
    <submittedName>
        <fullName evidence="1">Uncharacterized protein</fullName>
    </submittedName>
</protein>
<reference evidence="1 2" key="1">
    <citation type="submission" date="2009-01" db="EMBL/GenBank/DDBJ databases">
        <authorList>
            <person name="Fulton L."/>
            <person name="Clifton S."/>
            <person name="Fulton B."/>
            <person name="Xu J."/>
            <person name="Minx P."/>
            <person name="Pepin K.H."/>
            <person name="Johnson M."/>
            <person name="Bhonagiri V."/>
            <person name="Nash W.E."/>
            <person name="Mardis E.R."/>
            <person name="Wilson R.K."/>
        </authorList>
    </citation>
    <scope>NUCLEOTIDE SEQUENCE [LARGE SCALE GENOMIC DNA]</scope>
    <source>
        <strain evidence="1 2">DSM 5476</strain>
    </source>
</reference>
<reference evidence="1 2" key="2">
    <citation type="submission" date="2009-02" db="EMBL/GenBank/DDBJ databases">
        <title>Draft genome sequence of Clostridium methylpentosum (DSM 5476).</title>
        <authorList>
            <person name="Sudarsanam P."/>
            <person name="Ley R."/>
            <person name="Guruge J."/>
            <person name="Turnbaugh P.J."/>
            <person name="Mahowald M."/>
            <person name="Liep D."/>
            <person name="Gordon J."/>
        </authorList>
    </citation>
    <scope>NUCLEOTIDE SEQUENCE [LARGE SCALE GENOMIC DNA]</scope>
    <source>
        <strain evidence="1 2">DSM 5476</strain>
    </source>
</reference>
<name>C0EG41_9FIRM</name>
<evidence type="ECO:0000313" key="2">
    <source>
        <dbReference type="Proteomes" id="UP000003340"/>
    </source>
</evidence>
<gene>
    <name evidence="1" type="ORF">CLOSTMETH_02833</name>
</gene>
<dbReference type="STRING" id="537013.CLOSTMETH_02833"/>
<evidence type="ECO:0000313" key="1">
    <source>
        <dbReference type="EMBL" id="EEG29562.1"/>
    </source>
</evidence>
<dbReference type="EMBL" id="ACEC01000095">
    <property type="protein sequence ID" value="EEG29562.1"/>
    <property type="molecule type" value="Genomic_DNA"/>
</dbReference>
<dbReference type="AlphaFoldDB" id="C0EG41"/>
<proteinExistence type="predicted"/>
<keyword evidence="2" id="KW-1185">Reference proteome</keyword>
<dbReference type="Proteomes" id="UP000003340">
    <property type="component" value="Unassembled WGS sequence"/>
</dbReference>
<sequence>MLPTWCQSASEEQKFWPLPQTVKRCFMVMESTRYAGGRYPVSFRCKCRAVDQPSL</sequence>